<dbReference type="InterPro" id="IPR011598">
    <property type="entry name" value="bHLH_dom"/>
</dbReference>
<reference evidence="9" key="2">
    <citation type="submission" date="2025-08" db="UniProtKB">
        <authorList>
            <consortium name="RefSeq"/>
        </authorList>
    </citation>
    <scope>IDENTIFICATION</scope>
    <source>
        <tissue evidence="9">Leaves</tissue>
    </source>
</reference>
<dbReference type="Gene3D" id="4.10.280.10">
    <property type="entry name" value="Helix-loop-helix DNA-binding domain"/>
    <property type="match status" value="1"/>
</dbReference>
<dbReference type="InterPro" id="IPR045843">
    <property type="entry name" value="IND-like"/>
</dbReference>
<evidence type="ECO:0000256" key="4">
    <source>
        <dbReference type="ARBA" id="ARBA00023163"/>
    </source>
</evidence>
<evidence type="ECO:0000256" key="6">
    <source>
        <dbReference type="SAM" id="MobiDB-lite"/>
    </source>
</evidence>
<organism evidence="8 9">
    <name type="scientific">Coffea arabica</name>
    <name type="common">Arabian coffee</name>
    <dbReference type="NCBI Taxonomy" id="13443"/>
    <lineage>
        <taxon>Eukaryota</taxon>
        <taxon>Viridiplantae</taxon>
        <taxon>Streptophyta</taxon>
        <taxon>Embryophyta</taxon>
        <taxon>Tracheophyta</taxon>
        <taxon>Spermatophyta</taxon>
        <taxon>Magnoliopsida</taxon>
        <taxon>eudicotyledons</taxon>
        <taxon>Gunneridae</taxon>
        <taxon>Pentapetalae</taxon>
        <taxon>asterids</taxon>
        <taxon>lamiids</taxon>
        <taxon>Gentianales</taxon>
        <taxon>Rubiaceae</taxon>
        <taxon>Ixoroideae</taxon>
        <taxon>Gardenieae complex</taxon>
        <taxon>Bertiereae - Coffeeae clade</taxon>
        <taxon>Coffeeae</taxon>
        <taxon>Coffea</taxon>
    </lineage>
</organism>
<dbReference type="PANTHER" id="PTHR16223">
    <property type="entry name" value="TRANSCRIPTION FACTOR BHLH83-RELATED"/>
    <property type="match status" value="1"/>
</dbReference>
<dbReference type="RefSeq" id="XP_071920632.1">
    <property type="nucleotide sequence ID" value="XM_072064531.1"/>
</dbReference>
<proteinExistence type="predicted"/>
<protein>
    <submittedName>
        <fullName evidence="9">Uncharacterized protein isoform X1</fullName>
    </submittedName>
</protein>
<feature type="domain" description="BHLH" evidence="7">
    <location>
        <begin position="244"/>
        <end position="293"/>
    </location>
</feature>
<evidence type="ECO:0000256" key="5">
    <source>
        <dbReference type="ARBA" id="ARBA00023242"/>
    </source>
</evidence>
<keyword evidence="5" id="KW-0539">Nucleus</keyword>
<accession>A0ABM4VM76</accession>
<evidence type="ECO:0000256" key="1">
    <source>
        <dbReference type="ARBA" id="ARBA00004123"/>
    </source>
</evidence>
<gene>
    <name evidence="9" type="primary">LOC113716816</name>
</gene>
<dbReference type="Pfam" id="PF00010">
    <property type="entry name" value="HLH"/>
    <property type="match status" value="1"/>
</dbReference>
<feature type="region of interest" description="Disordered" evidence="6">
    <location>
        <begin position="226"/>
        <end position="257"/>
    </location>
</feature>
<keyword evidence="3" id="KW-0238">DNA-binding</keyword>
<evidence type="ECO:0000313" key="8">
    <source>
        <dbReference type="Proteomes" id="UP001652660"/>
    </source>
</evidence>
<keyword evidence="2" id="KW-0805">Transcription regulation</keyword>
<evidence type="ECO:0000313" key="9">
    <source>
        <dbReference type="RefSeq" id="XP_071920632.1"/>
    </source>
</evidence>
<dbReference type="Proteomes" id="UP001652660">
    <property type="component" value="Chromosome 1e"/>
</dbReference>
<dbReference type="CDD" id="cd11393">
    <property type="entry name" value="bHLH_AtbHLH_like"/>
    <property type="match status" value="1"/>
</dbReference>
<comment type="subcellular location">
    <subcellularLocation>
        <location evidence="1">Nucleus</location>
    </subcellularLocation>
</comment>
<dbReference type="InterPro" id="IPR036638">
    <property type="entry name" value="HLH_DNA-bd_sf"/>
</dbReference>
<dbReference type="InterPro" id="IPR045239">
    <property type="entry name" value="bHLH95_bHLH"/>
</dbReference>
<name>A0ABM4VM76_COFAR</name>
<evidence type="ECO:0000259" key="7">
    <source>
        <dbReference type="PROSITE" id="PS50888"/>
    </source>
</evidence>
<dbReference type="PROSITE" id="PS50888">
    <property type="entry name" value="BHLH"/>
    <property type="match status" value="1"/>
</dbReference>
<keyword evidence="4" id="KW-0804">Transcription</keyword>
<dbReference type="SMART" id="SM00353">
    <property type="entry name" value="HLH"/>
    <property type="match status" value="1"/>
</dbReference>
<dbReference type="SUPFAM" id="SSF47459">
    <property type="entry name" value="HLH, helix-loop-helix DNA-binding domain"/>
    <property type="match status" value="1"/>
</dbReference>
<keyword evidence="8" id="KW-1185">Reference proteome</keyword>
<reference evidence="8" key="1">
    <citation type="journal article" date="2025" name="Foods">
        <title>Unveiling the Microbial Signatures of Arabica Coffee Cherries: Insights into Ripeness Specific Diversity, Functional Traits, and Implications for Quality and Safety.</title>
        <authorList>
            <consortium name="RefSeq"/>
            <person name="Tenea G.N."/>
            <person name="Cifuentes V."/>
            <person name="Reyes P."/>
            <person name="Cevallos-Vallejos M."/>
        </authorList>
    </citation>
    <scope>NUCLEOTIDE SEQUENCE [LARGE SCALE GENOMIC DNA]</scope>
</reference>
<evidence type="ECO:0000256" key="2">
    <source>
        <dbReference type="ARBA" id="ARBA00023015"/>
    </source>
</evidence>
<dbReference type="GeneID" id="113716816"/>
<dbReference type="PANTHER" id="PTHR16223:SF109">
    <property type="entry name" value="BHLH DOMAIN-CONTAINING PROTEIN"/>
    <property type="match status" value="1"/>
</dbReference>
<sequence length="373" mass="41054">MYYSEILNGLSHWRQQHHQTNPIAFHSSLQSVARVFWPSPLTSLPHLPLCVLLDSTIRIPISWDSLLLLQVSGIFFLGLETMEDESNCNAFPFTTTTLAFGGRGSSSSNNHNVYYMQEEVDHSHYLNFAAAAAASNDTTPHHAPTTLPSWLCCQPTPQNYVHFLAENGASQVHNEILPFNNSPGSSGFTTPEASFDMVGYKRPHAEGVPPSNLTVLGFQIPSQNSNESYGTAATASPSTVPSSTSRQKAATADRRRRLRISEGVEALQELLPHPREGGKASVLDDIIDHIKYLQFQVKELSQSRLGGESSSTPFILLEGYGHFLLRDQMQNEPLEEMMGRLLEVNPLAATQLLESGGLIVMPMSLAEGLRPQN</sequence>
<feature type="compositionally biased region" description="Low complexity" evidence="6">
    <location>
        <begin position="231"/>
        <end position="245"/>
    </location>
</feature>
<evidence type="ECO:0000256" key="3">
    <source>
        <dbReference type="ARBA" id="ARBA00023125"/>
    </source>
</evidence>